<dbReference type="Pfam" id="PF05707">
    <property type="entry name" value="Zot"/>
    <property type="match status" value="1"/>
</dbReference>
<feature type="transmembrane region" description="Helical" evidence="2">
    <location>
        <begin position="194"/>
        <end position="215"/>
    </location>
</feature>
<keyword evidence="2" id="KW-0472">Membrane</keyword>
<gene>
    <name evidence="4" type="ordered locus">XALc_1537</name>
</gene>
<evidence type="ECO:0000259" key="3">
    <source>
        <dbReference type="Pfam" id="PF05707"/>
    </source>
</evidence>
<dbReference type="InterPro" id="IPR027417">
    <property type="entry name" value="P-loop_NTPase"/>
</dbReference>
<keyword evidence="2" id="KW-0812">Transmembrane</keyword>
<dbReference type="Gene3D" id="3.40.50.300">
    <property type="entry name" value="P-loop containing nucleotide triphosphate hydrolases"/>
    <property type="match status" value="1"/>
</dbReference>
<dbReference type="STRING" id="380358.XALC_1537"/>
<keyword evidence="2" id="KW-1133">Transmembrane helix</keyword>
<dbReference type="AlphaFoldDB" id="D2UDP8"/>
<dbReference type="EMBL" id="FP565176">
    <property type="protein sequence ID" value="CBA16040.1"/>
    <property type="molecule type" value="Genomic_DNA"/>
</dbReference>
<keyword evidence="5" id="KW-1185">Reference proteome</keyword>
<dbReference type="InterPro" id="IPR008900">
    <property type="entry name" value="Zot_N"/>
</dbReference>
<feature type="domain" description="Zona occludens toxin N-terminal" evidence="3">
    <location>
        <begin position="3"/>
        <end position="184"/>
    </location>
</feature>
<reference evidence="4 5" key="1">
    <citation type="journal article" date="2009" name="BMC Genomics">
        <title>The complete genome sequence of Xanthomonas albilineans provides new insights into the reductive genome evolution of the xylem-limited Xanthomonadaceae.</title>
        <authorList>
            <person name="Pieretti I."/>
            <person name="Royer M."/>
            <person name="Barbe V."/>
            <person name="Carrere S."/>
            <person name="Koebnik R."/>
            <person name="Cociancich S."/>
            <person name="Couloux A."/>
            <person name="Darrasse A."/>
            <person name="Gouzy J."/>
            <person name="Jacques M.A."/>
            <person name="Lauber E."/>
            <person name="Manceau C."/>
            <person name="Mangenot S."/>
            <person name="Poussier S."/>
            <person name="Segurens B."/>
            <person name="Szurek B."/>
            <person name="Verdier V."/>
            <person name="Arlat M."/>
            <person name="Rott P."/>
        </authorList>
    </citation>
    <scope>NUCLEOTIDE SEQUENCE [LARGE SCALE GENOMIC DNA]</scope>
    <source>
        <strain evidence="5">GPE PC73 / CFBP 7063</strain>
    </source>
</reference>
<feature type="compositionally biased region" description="Low complexity" evidence="1">
    <location>
        <begin position="338"/>
        <end position="351"/>
    </location>
</feature>
<evidence type="ECO:0000313" key="4">
    <source>
        <dbReference type="EMBL" id="CBA16040.1"/>
    </source>
</evidence>
<proteinExistence type="predicted"/>
<dbReference type="eggNOG" id="COG4128">
    <property type="taxonomic scope" value="Bacteria"/>
</dbReference>
<organism evidence="4 5">
    <name type="scientific">Xanthomonas albilineans (strain GPE PC73 / CFBP 7063)</name>
    <dbReference type="NCBI Taxonomy" id="380358"/>
    <lineage>
        <taxon>Bacteria</taxon>
        <taxon>Pseudomonadati</taxon>
        <taxon>Pseudomonadota</taxon>
        <taxon>Gammaproteobacteria</taxon>
        <taxon>Lysobacterales</taxon>
        <taxon>Lysobacteraceae</taxon>
        <taxon>Xanthomonas</taxon>
    </lineage>
</organism>
<evidence type="ECO:0000256" key="1">
    <source>
        <dbReference type="SAM" id="MobiDB-lite"/>
    </source>
</evidence>
<evidence type="ECO:0000313" key="5">
    <source>
        <dbReference type="Proteomes" id="UP000001890"/>
    </source>
</evidence>
<name>D2UDP8_XANAP</name>
<evidence type="ECO:0000256" key="2">
    <source>
        <dbReference type="SAM" id="Phobius"/>
    </source>
</evidence>
<dbReference type="PATRIC" id="fig|29447.3.peg.1510"/>
<sequence>MPIELFTGLPGNGKTLLMVEHLSKAAEQGARPIFAAGIDGLKPGLASVLDDPRHWNNRDAEGNHLVPDGALIYVDEAWKWFGHLHDATRQSTPPHVLALAEHRHRGIDFVWTTQMPLQLYPFARALVQSHHHVVRRFGTSLIDVFTWQELQDDVKSTPRRDAALRKTRILPKEYFAAYTSATMHTIKRKIPLRVLVLPLLVIAAIACAVIGYRALRPSTMTAKITGAGPSAASAAPGQAGVAAGASTERHFADATDYAKQHLPRFPTMPWTAPVFDERHVTADPALYCMSSRPGLDAQGQHSDFSCTCITEQSTIYAISDGECRRIARMGPVYNPYRQQQRQQDQPQQQSQAAATMPMTRGGVIERKARGQGTFPESPGYKADTATPPTTLDM</sequence>
<dbReference type="RefSeq" id="WP_012916043.1">
    <property type="nucleotide sequence ID" value="NC_013722.1"/>
</dbReference>
<protein>
    <submittedName>
        <fullName evidence="4">Putative filamentous phage cf1c related protein</fullName>
    </submittedName>
</protein>
<dbReference type="Proteomes" id="UP000001890">
    <property type="component" value="Chromosome"/>
</dbReference>
<accession>D2UDP8</accession>
<dbReference type="KEGG" id="xal:XALC_1537"/>
<dbReference type="OrthoDB" id="8809170at2"/>
<feature type="region of interest" description="Disordered" evidence="1">
    <location>
        <begin position="337"/>
        <end position="393"/>
    </location>
</feature>